<evidence type="ECO:0000313" key="2">
    <source>
        <dbReference type="EMBL" id="KAK4010074.1"/>
    </source>
</evidence>
<dbReference type="EMBL" id="JAOYFB010000003">
    <property type="protein sequence ID" value="KAK4010074.1"/>
    <property type="molecule type" value="Genomic_DNA"/>
</dbReference>
<gene>
    <name evidence="2" type="ORF">OUZ56_019218</name>
</gene>
<proteinExistence type="predicted"/>
<dbReference type="Proteomes" id="UP001234178">
    <property type="component" value="Unassembled WGS sequence"/>
</dbReference>
<keyword evidence="1" id="KW-0812">Transmembrane</keyword>
<name>A0ABQ9ZBM0_9CRUS</name>
<evidence type="ECO:0000256" key="1">
    <source>
        <dbReference type="SAM" id="Phobius"/>
    </source>
</evidence>
<accession>A0ABQ9ZBM0</accession>
<evidence type="ECO:0000313" key="3">
    <source>
        <dbReference type="Proteomes" id="UP001234178"/>
    </source>
</evidence>
<keyword evidence="3" id="KW-1185">Reference proteome</keyword>
<reference evidence="2 3" key="1">
    <citation type="journal article" date="2023" name="Nucleic Acids Res.">
        <title>The hologenome of Daphnia magna reveals possible DNA methylation and microbiome-mediated evolution of the host genome.</title>
        <authorList>
            <person name="Chaturvedi A."/>
            <person name="Li X."/>
            <person name="Dhandapani V."/>
            <person name="Marshall H."/>
            <person name="Kissane S."/>
            <person name="Cuenca-Cambronero M."/>
            <person name="Asole G."/>
            <person name="Calvet F."/>
            <person name="Ruiz-Romero M."/>
            <person name="Marangio P."/>
            <person name="Guigo R."/>
            <person name="Rago D."/>
            <person name="Mirbahai L."/>
            <person name="Eastwood N."/>
            <person name="Colbourne J.K."/>
            <person name="Zhou J."/>
            <person name="Mallon E."/>
            <person name="Orsini L."/>
        </authorList>
    </citation>
    <scope>NUCLEOTIDE SEQUENCE [LARGE SCALE GENOMIC DNA]</scope>
    <source>
        <strain evidence="2">LRV0_1</strain>
    </source>
</reference>
<comment type="caution">
    <text evidence="2">The sequence shown here is derived from an EMBL/GenBank/DDBJ whole genome shotgun (WGS) entry which is preliminary data.</text>
</comment>
<sequence>MGCEDQVSVEILPIIWPIGSSLTEVSKKYARLCCRGLLSVVVGYIHMLAVVGAGSLVQQLLLCDLEMDGFLFLSQDVLVVVSVPTWRSWKCKIASLFRGVFLSGLEIMAVFSNAYTFFIRVCCTSVSHCWYLGPIGLLTSLDHRLDEMDDGFEDEIVPVPRLAFYWILYKSSVQLHFSCTQKLMVHLHPSHIQTNHRNIRSFVVEMDGKMNNVAKYATLGYDVTEITIRLKCATAIVTTNHLLILCPVLVQVEKQGLDQQFYSHTHLWNSWMGLDQPFYSHTYHWNSGMVAVVAGHSPWFVSEVPESSISRTRI</sequence>
<organism evidence="2 3">
    <name type="scientific">Daphnia magna</name>
    <dbReference type="NCBI Taxonomy" id="35525"/>
    <lineage>
        <taxon>Eukaryota</taxon>
        <taxon>Metazoa</taxon>
        <taxon>Ecdysozoa</taxon>
        <taxon>Arthropoda</taxon>
        <taxon>Crustacea</taxon>
        <taxon>Branchiopoda</taxon>
        <taxon>Diplostraca</taxon>
        <taxon>Cladocera</taxon>
        <taxon>Anomopoda</taxon>
        <taxon>Daphniidae</taxon>
        <taxon>Daphnia</taxon>
    </lineage>
</organism>
<keyword evidence="1" id="KW-0472">Membrane</keyword>
<protein>
    <submittedName>
        <fullName evidence="2">Uncharacterized protein</fullName>
    </submittedName>
</protein>
<feature type="transmembrane region" description="Helical" evidence="1">
    <location>
        <begin position="36"/>
        <end position="57"/>
    </location>
</feature>
<keyword evidence="1" id="KW-1133">Transmembrane helix</keyword>